<accession>A0A5F8AF09</accession>
<dbReference type="SMR" id="A0A5F8AF09"/>
<proteinExistence type="predicted"/>
<feature type="domain" description="L1 transposable element RRM" evidence="2">
    <location>
        <begin position="50"/>
        <end position="118"/>
    </location>
</feature>
<evidence type="ECO:0000313" key="3">
    <source>
        <dbReference type="Ensembl" id="ENSMMUP00000075969.1"/>
    </source>
</evidence>
<feature type="signal peptide" evidence="1">
    <location>
        <begin position="1"/>
        <end position="23"/>
    </location>
</feature>
<sequence length="131" mass="14386">MCHCTRLIFVILIETGFRHISQAGLELLASSDPLTLASQSAGITGMSHCAQPELSNLEKNISIQVQEGYRTPDLTPQKTTSRHLIIKLPKVQELKRVLKAARENKQVTYKGAPIHLAANFSGNLKGQVRVA</sequence>
<reference evidence="4" key="1">
    <citation type="journal article" date="2007" name="Science">
        <title>Evolutionary and biomedical insights from the rhesus macaque genome.</title>
        <authorList>
            <person name="Gibbs R.A."/>
            <person name="Rogers J."/>
            <person name="Katze M.G."/>
            <person name="Bumgarner R."/>
            <person name="Weinstock G.M."/>
            <person name="Mardis E.R."/>
            <person name="Remington K.A."/>
            <person name="Strausberg R.L."/>
            <person name="Venter J.C."/>
            <person name="Wilson R.K."/>
            <person name="Batzer M.A."/>
            <person name="Bustamante C.D."/>
            <person name="Eichler E.E."/>
            <person name="Hahn M.W."/>
            <person name="Hardison R.C."/>
            <person name="Makova K.D."/>
            <person name="Miller W."/>
            <person name="Milosavljevic A."/>
            <person name="Palermo R.E."/>
            <person name="Siepel A."/>
            <person name="Sikela J.M."/>
            <person name="Attaway T."/>
            <person name="Bell S."/>
            <person name="Bernard K.E."/>
            <person name="Buhay C.J."/>
            <person name="Chandrabose M.N."/>
            <person name="Dao M."/>
            <person name="Davis C."/>
            <person name="Delehaunty K.D."/>
            <person name="Ding Y."/>
            <person name="Dinh H.H."/>
            <person name="Dugan-Rocha S."/>
            <person name="Fulton L.A."/>
            <person name="Gabisi R.A."/>
            <person name="Garner T.T."/>
            <person name="Godfrey J."/>
            <person name="Hawes A.C."/>
            <person name="Hernandez J."/>
            <person name="Hines S."/>
            <person name="Holder M."/>
            <person name="Hume J."/>
            <person name="Jhangiani S.N."/>
            <person name="Joshi V."/>
            <person name="Khan Z.M."/>
            <person name="Kirkness E.F."/>
            <person name="Cree A."/>
            <person name="Fowler R.G."/>
            <person name="Lee S."/>
            <person name="Lewis L.R."/>
            <person name="Li Z."/>
            <person name="Liu Y.-S."/>
            <person name="Moore S.M."/>
            <person name="Muzny D."/>
            <person name="Nazareth L.V."/>
            <person name="Ngo D.N."/>
            <person name="Okwuonu G.O."/>
            <person name="Pai G."/>
            <person name="Parker D."/>
            <person name="Paul H.A."/>
            <person name="Pfannkoch C."/>
            <person name="Pohl C.S."/>
            <person name="Rogers Y.-H.C."/>
            <person name="Ruiz S.J."/>
            <person name="Sabo A."/>
            <person name="Santibanez J."/>
            <person name="Schneider B.W."/>
            <person name="Smith S.M."/>
            <person name="Sodergren E."/>
            <person name="Svatek A.F."/>
            <person name="Utterback T.R."/>
            <person name="Vattathil S."/>
            <person name="Warren W."/>
            <person name="White C.S."/>
            <person name="Chinwalla A.T."/>
            <person name="Feng Y."/>
            <person name="Halpern A.L."/>
            <person name="Hillier L.W."/>
            <person name="Huang X."/>
            <person name="Minx P."/>
            <person name="Nelson J.O."/>
            <person name="Pepin K.H."/>
            <person name="Qin X."/>
            <person name="Sutton G.G."/>
            <person name="Venter E."/>
            <person name="Walenz B.P."/>
            <person name="Wallis J.W."/>
            <person name="Worley K.C."/>
            <person name="Yang S.-P."/>
            <person name="Jones S.M."/>
            <person name="Marra M.A."/>
            <person name="Rocchi M."/>
            <person name="Schein J.E."/>
            <person name="Baertsch R."/>
            <person name="Clarke L."/>
            <person name="Csuros M."/>
            <person name="Glasscock J."/>
            <person name="Harris R.A."/>
            <person name="Havlak P."/>
            <person name="Jackson A.R."/>
            <person name="Jiang H."/>
            <person name="Liu Y."/>
            <person name="Messina D.N."/>
            <person name="Shen Y."/>
            <person name="Song H.X.-Z."/>
            <person name="Wylie T."/>
            <person name="Zhang L."/>
            <person name="Birney E."/>
            <person name="Han K."/>
            <person name="Konkel M.K."/>
            <person name="Lee J."/>
            <person name="Smit A.F.A."/>
            <person name="Ullmer B."/>
            <person name="Wang H."/>
            <person name="Xing J."/>
            <person name="Burhans R."/>
            <person name="Cheng Z."/>
            <person name="Karro J.E."/>
            <person name="Ma J."/>
            <person name="Raney B."/>
            <person name="She X."/>
            <person name="Cox M.J."/>
            <person name="Demuth J.P."/>
            <person name="Dumas L.J."/>
            <person name="Han S.-G."/>
            <person name="Hopkins J."/>
            <person name="Karimpour-Fard A."/>
            <person name="Kim Y.H."/>
            <person name="Pollack J.R."/>
            <person name="Vinar T."/>
            <person name="Addo-Quaye C."/>
            <person name="Degenhardt J."/>
            <person name="Denby A."/>
            <person name="Hubisz M.J."/>
            <person name="Indap A."/>
            <person name="Kosiol C."/>
            <person name="Lahn B.T."/>
            <person name="Lawson H.A."/>
            <person name="Marklein A."/>
            <person name="Nielsen R."/>
            <person name="Vallender E.J."/>
            <person name="Clark A.G."/>
            <person name="Ferguson B."/>
            <person name="Hernandez R.D."/>
            <person name="Hirani K."/>
            <person name="Kehrer-Sawatzki H."/>
            <person name="Kolb J."/>
            <person name="Patil S."/>
            <person name="Pu L.-L."/>
            <person name="Ren Y."/>
            <person name="Smith D.G."/>
            <person name="Wheeler D.A."/>
            <person name="Schenck I."/>
            <person name="Ball E.V."/>
            <person name="Chen R."/>
            <person name="Cooper D.N."/>
            <person name="Giardine B."/>
            <person name="Hsu F."/>
            <person name="Kent W.J."/>
            <person name="Lesk A."/>
            <person name="Nelson D.L."/>
            <person name="O'brien W.E."/>
            <person name="Pruefer K."/>
            <person name="Stenson P.D."/>
            <person name="Wallace J.C."/>
            <person name="Ke H."/>
            <person name="Liu X.-M."/>
            <person name="Wang P."/>
            <person name="Xiang A.P."/>
            <person name="Yang F."/>
            <person name="Barber G.P."/>
            <person name="Haussler D."/>
            <person name="Karolchik D."/>
            <person name="Kern A.D."/>
            <person name="Kuhn R.M."/>
            <person name="Smith K.E."/>
            <person name="Zwieg A.S."/>
        </authorList>
    </citation>
    <scope>NUCLEOTIDE SEQUENCE [LARGE SCALE GENOMIC DNA]</scope>
    <source>
        <strain evidence="4">17573</strain>
    </source>
</reference>
<dbReference type="PRINTS" id="PR02045">
    <property type="entry name" value="F138DOMAIN"/>
</dbReference>
<protein>
    <recommendedName>
        <fullName evidence="2">L1 transposable element RRM domain-containing protein</fullName>
    </recommendedName>
</protein>
<feature type="chain" id="PRO_5023909142" description="L1 transposable element RRM domain-containing protein" evidence="1">
    <location>
        <begin position="24"/>
        <end position="131"/>
    </location>
</feature>
<dbReference type="PANTHER" id="PTHR12138:SF162">
    <property type="entry name" value="CHROMOSOME UNDETERMINED SCAFFOLD_275, WHOLE GENOME SHOTGUN SEQUENCE"/>
    <property type="match status" value="1"/>
</dbReference>
<dbReference type="Proteomes" id="UP000006718">
    <property type="component" value="Chromosome 13"/>
</dbReference>
<evidence type="ECO:0000256" key="1">
    <source>
        <dbReference type="SAM" id="SignalP"/>
    </source>
</evidence>
<keyword evidence="1" id="KW-0732">Signal</keyword>
<dbReference type="VEuPathDB" id="HostDB:ENSMMUG00000054488"/>
<dbReference type="Ensembl" id="ENSMMUT00000084022.1">
    <property type="protein sequence ID" value="ENSMMUP00000075969.1"/>
    <property type="gene ID" value="ENSMMUG00000054488.1"/>
</dbReference>
<dbReference type="InterPro" id="IPR043636">
    <property type="entry name" value="L1_RRM_dom"/>
</dbReference>
<dbReference type="AlphaFoldDB" id="A0A5F8AF09"/>
<name>A0A5F8AF09_MACMU</name>
<dbReference type="PANTHER" id="PTHR12138">
    <property type="entry name" value="PRIMATE-EXPANDED PROTEIN FAMILY"/>
    <property type="match status" value="1"/>
</dbReference>
<reference evidence="3" key="2">
    <citation type="submission" date="2019-01" db="EMBL/GenBank/DDBJ databases">
        <authorList>
            <person name="Graves T."/>
            <person name="Eichler E.E."/>
            <person name="Wilson R.K."/>
        </authorList>
    </citation>
    <scope>NUCLEOTIDE SEQUENCE [LARGE SCALE GENOMIC DNA]</scope>
    <source>
        <strain evidence="3">17573</strain>
    </source>
</reference>
<dbReference type="Gene3D" id="3.30.70.1820">
    <property type="entry name" value="L1 transposable element, RRM domain"/>
    <property type="match status" value="1"/>
</dbReference>
<reference evidence="3" key="4">
    <citation type="submission" date="2025-09" db="UniProtKB">
        <authorList>
            <consortium name="Ensembl"/>
        </authorList>
    </citation>
    <scope>IDENTIFICATION</scope>
    <source>
        <strain evidence="3">17573</strain>
    </source>
</reference>
<evidence type="ECO:0000259" key="2">
    <source>
        <dbReference type="Pfam" id="PF02994"/>
    </source>
</evidence>
<keyword evidence="4" id="KW-1185">Reference proteome</keyword>
<evidence type="ECO:0000313" key="4">
    <source>
        <dbReference type="Proteomes" id="UP000006718"/>
    </source>
</evidence>
<dbReference type="Pfam" id="PF02994">
    <property type="entry name" value="Transposase_22"/>
    <property type="match status" value="1"/>
</dbReference>
<dbReference type="GeneTree" id="ENSGT01120000271815"/>
<organism evidence="3 4">
    <name type="scientific">Macaca mulatta</name>
    <name type="common">Rhesus macaque</name>
    <dbReference type="NCBI Taxonomy" id="9544"/>
    <lineage>
        <taxon>Eukaryota</taxon>
        <taxon>Metazoa</taxon>
        <taxon>Chordata</taxon>
        <taxon>Craniata</taxon>
        <taxon>Vertebrata</taxon>
        <taxon>Euteleostomi</taxon>
        <taxon>Mammalia</taxon>
        <taxon>Eutheria</taxon>
        <taxon>Euarchontoglires</taxon>
        <taxon>Primates</taxon>
        <taxon>Haplorrhini</taxon>
        <taxon>Catarrhini</taxon>
        <taxon>Cercopithecidae</taxon>
        <taxon>Cercopithecinae</taxon>
        <taxon>Macaca</taxon>
    </lineage>
</organism>
<reference evidence="3" key="3">
    <citation type="submission" date="2025-08" db="UniProtKB">
        <authorList>
            <consortium name="Ensembl"/>
        </authorList>
    </citation>
    <scope>IDENTIFICATION</scope>
    <source>
        <strain evidence="3">17573</strain>
    </source>
</reference>
<dbReference type="InParanoid" id="A0A5F8AF09"/>